<accession>A0A1Y1S4S5</accession>
<evidence type="ECO:0000256" key="1">
    <source>
        <dbReference type="SAM" id="Phobius"/>
    </source>
</evidence>
<dbReference type="AlphaFoldDB" id="A0A1Y1S4S5"/>
<evidence type="ECO:0000313" key="2">
    <source>
        <dbReference type="EMBL" id="ORD93389.1"/>
    </source>
</evidence>
<sequence length="350" mass="40153">MNIFLSSVLCADKPRIFPGYTRLQQIYAANRNHAVVKYTVEEGNQFLIVNDFKYSRVRRVEGHILRNNSPTPIPNTDKLYTDDFNSTLKEFFSVLTSTSITVLGQIAQRQHYDVMDSFLTSFNMFKNVKHAECCVWAHMLAQFKYIPNHLRGEILSLIDTDTFDAKYFRENMTLSKNTIRNIANAVNYFIPLGKLAGEYGGRVAFYYVITLDNGQTYRTPLISVLRNYVTTFISVDVEERDLPMFTYKGEVIDKELEITQTLTKVNTITSGVEMVTTIQVKDVIPAKERFARMNTGALVTFTIIFMIMCVAGGILFMKLYKKYKKGKIEDVDVIEDEDVVENGDLLDNKK</sequence>
<feature type="transmembrane region" description="Helical" evidence="1">
    <location>
        <begin position="297"/>
        <end position="317"/>
    </location>
</feature>
<keyword evidence="1" id="KW-1133">Transmembrane helix</keyword>
<dbReference type="Proteomes" id="UP000192639">
    <property type="component" value="Unassembled WGS sequence"/>
</dbReference>
<proteinExistence type="predicted"/>
<gene>
    <name evidence="2" type="ORF">ECANGB1_2386</name>
</gene>
<comment type="caution">
    <text evidence="2">The sequence shown here is derived from an EMBL/GenBank/DDBJ whole genome shotgun (WGS) entry which is preliminary data.</text>
</comment>
<dbReference type="VEuPathDB" id="MicrosporidiaDB:ECANGB1_2386"/>
<organism evidence="2 3">
    <name type="scientific">Enterospora canceri</name>
    <dbReference type="NCBI Taxonomy" id="1081671"/>
    <lineage>
        <taxon>Eukaryota</taxon>
        <taxon>Fungi</taxon>
        <taxon>Fungi incertae sedis</taxon>
        <taxon>Microsporidia</taxon>
        <taxon>Enterocytozoonidae</taxon>
        <taxon>Enterospora</taxon>
    </lineage>
</organism>
<keyword evidence="3" id="KW-1185">Reference proteome</keyword>
<dbReference type="EMBL" id="LWDP01000092">
    <property type="protein sequence ID" value="ORD93389.1"/>
    <property type="molecule type" value="Genomic_DNA"/>
</dbReference>
<name>A0A1Y1S4S5_9MICR</name>
<keyword evidence="1" id="KW-0812">Transmembrane</keyword>
<keyword evidence="1" id="KW-0472">Membrane</keyword>
<protein>
    <submittedName>
        <fullName evidence="2">Uncharacterized protein</fullName>
    </submittedName>
</protein>
<reference evidence="2 3" key="1">
    <citation type="journal article" date="2017" name="Environ. Microbiol.">
        <title>Decay of the glycolytic pathway and adaptation to intranuclear parasitism within Enterocytozoonidae microsporidia.</title>
        <authorList>
            <person name="Wiredu Boakye D."/>
            <person name="Jaroenlak P."/>
            <person name="Prachumwat A."/>
            <person name="Williams T.A."/>
            <person name="Bateman K.S."/>
            <person name="Itsathitphaisarn O."/>
            <person name="Sritunyalucksana K."/>
            <person name="Paszkiewicz K.H."/>
            <person name="Moore K.A."/>
            <person name="Stentiford G.D."/>
            <person name="Williams B.A."/>
        </authorList>
    </citation>
    <scope>NUCLEOTIDE SEQUENCE [LARGE SCALE GENOMIC DNA]</scope>
    <source>
        <strain evidence="2 3">GB1</strain>
    </source>
</reference>
<evidence type="ECO:0000313" key="3">
    <source>
        <dbReference type="Proteomes" id="UP000192639"/>
    </source>
</evidence>